<dbReference type="Gene3D" id="2.40.170.20">
    <property type="entry name" value="TonB-dependent receptor, beta-barrel domain"/>
    <property type="match status" value="1"/>
</dbReference>
<dbReference type="InterPro" id="IPR023996">
    <property type="entry name" value="TonB-dep_OMP_SusC/RagA"/>
</dbReference>
<protein>
    <submittedName>
        <fullName evidence="10">TonB-dependent receptor</fullName>
    </submittedName>
</protein>
<evidence type="ECO:0000256" key="1">
    <source>
        <dbReference type="ARBA" id="ARBA00004571"/>
    </source>
</evidence>
<keyword evidence="4 7" id="KW-0812">Transmembrane</keyword>
<evidence type="ECO:0000256" key="8">
    <source>
        <dbReference type="SAM" id="SignalP"/>
    </source>
</evidence>
<keyword evidence="11" id="KW-1185">Reference proteome</keyword>
<evidence type="ECO:0000259" key="9">
    <source>
        <dbReference type="Pfam" id="PF07715"/>
    </source>
</evidence>
<keyword evidence="6 7" id="KW-0998">Cell outer membrane</keyword>
<accession>A0ABP8GK31</accession>
<keyword evidence="3 7" id="KW-1134">Transmembrane beta strand</keyword>
<dbReference type="NCBIfam" id="TIGR04056">
    <property type="entry name" value="OMP_RagA_SusC"/>
    <property type="match status" value="1"/>
</dbReference>
<dbReference type="Gene3D" id="2.60.40.1120">
    <property type="entry name" value="Carboxypeptidase-like, regulatory domain"/>
    <property type="match status" value="1"/>
</dbReference>
<dbReference type="EMBL" id="BAABGY010000006">
    <property type="protein sequence ID" value="GAA4325541.1"/>
    <property type="molecule type" value="Genomic_DNA"/>
</dbReference>
<reference evidence="11" key="1">
    <citation type="journal article" date="2019" name="Int. J. Syst. Evol. Microbiol.">
        <title>The Global Catalogue of Microorganisms (GCM) 10K type strain sequencing project: providing services to taxonomists for standard genome sequencing and annotation.</title>
        <authorList>
            <consortium name="The Broad Institute Genomics Platform"/>
            <consortium name="The Broad Institute Genome Sequencing Center for Infectious Disease"/>
            <person name="Wu L."/>
            <person name="Ma J."/>
        </authorList>
    </citation>
    <scope>NUCLEOTIDE SEQUENCE [LARGE SCALE GENOMIC DNA]</scope>
    <source>
        <strain evidence="11">JCM 17919</strain>
    </source>
</reference>
<evidence type="ECO:0000313" key="11">
    <source>
        <dbReference type="Proteomes" id="UP001501725"/>
    </source>
</evidence>
<dbReference type="NCBIfam" id="TIGR04057">
    <property type="entry name" value="SusC_RagA_signa"/>
    <property type="match status" value="1"/>
</dbReference>
<dbReference type="Pfam" id="PF07715">
    <property type="entry name" value="Plug"/>
    <property type="match status" value="1"/>
</dbReference>
<dbReference type="InterPro" id="IPR039426">
    <property type="entry name" value="TonB-dep_rcpt-like"/>
</dbReference>
<comment type="subcellular location">
    <subcellularLocation>
        <location evidence="1 7">Cell outer membrane</location>
        <topology evidence="1 7">Multi-pass membrane protein</topology>
    </subcellularLocation>
</comment>
<comment type="caution">
    <text evidence="10">The sequence shown here is derived from an EMBL/GenBank/DDBJ whole genome shotgun (WGS) entry which is preliminary data.</text>
</comment>
<dbReference type="Proteomes" id="UP001501725">
    <property type="component" value="Unassembled WGS sequence"/>
</dbReference>
<comment type="similarity">
    <text evidence="7">Belongs to the TonB-dependent receptor family.</text>
</comment>
<dbReference type="InterPro" id="IPR036942">
    <property type="entry name" value="Beta-barrel_TonB_sf"/>
</dbReference>
<evidence type="ECO:0000256" key="6">
    <source>
        <dbReference type="ARBA" id="ARBA00023237"/>
    </source>
</evidence>
<evidence type="ECO:0000256" key="5">
    <source>
        <dbReference type="ARBA" id="ARBA00023136"/>
    </source>
</evidence>
<dbReference type="InterPro" id="IPR023997">
    <property type="entry name" value="TonB-dep_OMP_SusC/RagA_CS"/>
</dbReference>
<keyword evidence="5 7" id="KW-0472">Membrane</keyword>
<feature type="chain" id="PRO_5046062249" evidence="8">
    <location>
        <begin position="22"/>
        <end position="1034"/>
    </location>
</feature>
<dbReference type="InterPro" id="IPR037066">
    <property type="entry name" value="Plug_dom_sf"/>
</dbReference>
<evidence type="ECO:0000256" key="2">
    <source>
        <dbReference type="ARBA" id="ARBA00022448"/>
    </source>
</evidence>
<dbReference type="Pfam" id="PF13715">
    <property type="entry name" value="CarbopepD_reg_2"/>
    <property type="match status" value="1"/>
</dbReference>
<dbReference type="SUPFAM" id="SSF56935">
    <property type="entry name" value="Porins"/>
    <property type="match status" value="1"/>
</dbReference>
<feature type="domain" description="TonB-dependent receptor plug" evidence="9">
    <location>
        <begin position="117"/>
        <end position="220"/>
    </location>
</feature>
<name>A0ABP8GK31_9BACT</name>
<keyword evidence="2 7" id="KW-0813">Transport</keyword>
<feature type="signal peptide" evidence="8">
    <location>
        <begin position="1"/>
        <end position="21"/>
    </location>
</feature>
<keyword evidence="8" id="KW-0732">Signal</keyword>
<dbReference type="PROSITE" id="PS00018">
    <property type="entry name" value="EF_HAND_1"/>
    <property type="match status" value="1"/>
</dbReference>
<keyword evidence="10" id="KW-0675">Receptor</keyword>
<evidence type="ECO:0000256" key="7">
    <source>
        <dbReference type="PROSITE-ProRule" id="PRU01360"/>
    </source>
</evidence>
<gene>
    <name evidence="10" type="ORF">GCM10023184_13570</name>
</gene>
<evidence type="ECO:0000256" key="4">
    <source>
        <dbReference type="ARBA" id="ARBA00022692"/>
    </source>
</evidence>
<dbReference type="InterPro" id="IPR008969">
    <property type="entry name" value="CarboxyPept-like_regulatory"/>
</dbReference>
<evidence type="ECO:0000256" key="3">
    <source>
        <dbReference type="ARBA" id="ARBA00022452"/>
    </source>
</evidence>
<dbReference type="InterPro" id="IPR012910">
    <property type="entry name" value="Plug_dom"/>
</dbReference>
<proteinExistence type="inferred from homology"/>
<organism evidence="10 11">
    <name type="scientific">Flaviaesturariibacter amylovorans</name>
    <dbReference type="NCBI Taxonomy" id="1084520"/>
    <lineage>
        <taxon>Bacteria</taxon>
        <taxon>Pseudomonadati</taxon>
        <taxon>Bacteroidota</taxon>
        <taxon>Chitinophagia</taxon>
        <taxon>Chitinophagales</taxon>
        <taxon>Chitinophagaceae</taxon>
        <taxon>Flaviaestuariibacter</taxon>
    </lineage>
</organism>
<evidence type="ECO:0000313" key="10">
    <source>
        <dbReference type="EMBL" id="GAA4325541.1"/>
    </source>
</evidence>
<dbReference type="InterPro" id="IPR018247">
    <property type="entry name" value="EF_Hand_1_Ca_BS"/>
</dbReference>
<sequence>MKLKFALVCALLSPTFFTASAQEQRVTGRVIGANNEPVSGATVSVKGTSVATTTDAQGNYTITVPRSNSVLRVSHVGMEAQELSVGGQSTVNVTMSGSAGTMNEVVVVGYGQQRRGQVTTAVSSVKAEQLQNISNTRLEQALQGRVSGVQVSPTGGAPGAGLNIAIRGIASNRGTGPIYIIDGVKAGGMESIAPQDIASIDILKDAAGAAIYGSEAANGVVFITTKMGRRNTARIEYSGQYVSQSARKDYVKMMNAQQYAQYLNEAGVAGAPSFSDVAGIGAGTNWLDAVLQTAPQQQHTLAFSGGTERTTYYLSGNIFTQDGIAGGDAARFNRYTVRFNMDNKIKSWLNTGLRFTYSHHKRRAISDNNEFGSILGSALVMDPTTPVTYTDNNNLPAHVQAALSANNPLLKDPNGNYYGISRYLKGEYGNPLARIEHAHGENKQHKIIGSFFAEAEPVQGLKLTSRFGIDGAFQMGHGWTPTFWFSEESKNAVANGYDYSDTWFNWLWENFATYNRKFGRHNLTLLGGVSAQKNYYQNMGGSYSGLFREADRFSYGAFVPDDLDRIGSYASTVTLASFFGRVTYDYDGRYLLQGVIRRDGSSKPDPSNLWETYPGVSAGWVLSNERFFPSALKNTLSYTKLRASWGQNGSVNNMGLGEWMNRIATSGIVYPDANGNLLVGAAPSGLANPELSWETSEQLNIGTDLGFLNNRLNISIDWYKKQTKGLLTSGVVPLYVGNFISTVNAGTVQNKGWDFEATYRNPARKASGFTWEISANLSTVNNEVTYLDPNTPLIPGAGVGTGWTATAMEVGKPIWYFQGYRTDGIFQTQAEINNYISKNGLTGYAPKPGEPIVVDVNGDKIISPADMTQIGSALPDFTFGARMQASYKGFDFLVLAQGQKGNDILMGFNRLDRATANKPEFFYSNRWTGPGSTNTWFAPNASNPYIYNSDLMVFDGSFVRIRQLQLGYTLPQSILSRARLTSFRVFVSLDDFFTFTKYPGVDPEGGNNGGNSQGIDRGGYPIPRKAVVGLNLSF</sequence>
<dbReference type="SUPFAM" id="SSF49464">
    <property type="entry name" value="Carboxypeptidase regulatory domain-like"/>
    <property type="match status" value="1"/>
</dbReference>
<dbReference type="PROSITE" id="PS52016">
    <property type="entry name" value="TONB_DEPENDENT_REC_3"/>
    <property type="match status" value="1"/>
</dbReference>
<dbReference type="Gene3D" id="2.170.130.10">
    <property type="entry name" value="TonB-dependent receptor, plug domain"/>
    <property type="match status" value="1"/>
</dbReference>
<dbReference type="RefSeq" id="WP_345254514.1">
    <property type="nucleotide sequence ID" value="NZ_BAABGY010000006.1"/>
</dbReference>